<feature type="chain" id="PRO_5030675194" evidence="1">
    <location>
        <begin position="21"/>
        <end position="166"/>
    </location>
</feature>
<comment type="caution">
    <text evidence="2">The sequence shown here is derived from an EMBL/GenBank/DDBJ whole genome shotgun (WGS) entry which is preliminary data.</text>
</comment>
<evidence type="ECO:0000313" key="3">
    <source>
        <dbReference type="Proteomes" id="UP000432089"/>
    </source>
</evidence>
<dbReference type="Proteomes" id="UP000432089">
    <property type="component" value="Unassembled WGS sequence"/>
</dbReference>
<organism evidence="2 3">
    <name type="scientific">Plantimonas leprariae</name>
    <dbReference type="NCBI Taxonomy" id="2615207"/>
    <lineage>
        <taxon>Bacteria</taxon>
        <taxon>Pseudomonadati</taxon>
        <taxon>Pseudomonadota</taxon>
        <taxon>Alphaproteobacteria</taxon>
        <taxon>Hyphomicrobiales</taxon>
        <taxon>Aurantimonadaceae</taxon>
        <taxon>Plantimonas</taxon>
    </lineage>
</organism>
<name>A0A7V7PTG4_9HYPH</name>
<dbReference type="InterPro" id="IPR022584">
    <property type="entry name" value="DUF2937"/>
</dbReference>
<keyword evidence="1" id="KW-0732">Signal</keyword>
<dbReference type="AlphaFoldDB" id="A0A7V7PTG4"/>
<protein>
    <submittedName>
        <fullName evidence="2">DUF2937 family protein</fullName>
    </submittedName>
</protein>
<proteinExistence type="predicted"/>
<keyword evidence="3" id="KW-1185">Reference proteome</keyword>
<dbReference type="RefSeq" id="WP_150967801.1">
    <property type="nucleotide sequence ID" value="NZ_VZDO01000001.1"/>
</dbReference>
<reference evidence="2 3" key="1">
    <citation type="submission" date="2019-09" db="EMBL/GenBank/DDBJ databases">
        <title>YIM 132180 draft genome.</title>
        <authorList>
            <person name="Zhang K."/>
        </authorList>
    </citation>
    <scope>NUCLEOTIDE SEQUENCE [LARGE SCALE GENOMIC DNA]</scope>
    <source>
        <strain evidence="2 3">YIM 132180</strain>
    </source>
</reference>
<evidence type="ECO:0000313" key="2">
    <source>
        <dbReference type="EMBL" id="KAB0682829.1"/>
    </source>
</evidence>
<sequence length="166" mass="17468">MRLLSRILFAALGAFLFGQSAEWTQQYLQRLGGAADELRAVVGRFDEGAAASGLSREAAVARLKSQSDALAARQGRDAEATAARYAEVERRYRDLSAAAPLLRPFVALGDMDGGIAARAMDDFRPALPVTPDGLALTGLGFVAGWGTGSSLAGAARMARRRRGVAT</sequence>
<dbReference type="EMBL" id="VZDO01000001">
    <property type="protein sequence ID" value="KAB0682829.1"/>
    <property type="molecule type" value="Genomic_DNA"/>
</dbReference>
<accession>A0A7V7PTG4</accession>
<feature type="signal peptide" evidence="1">
    <location>
        <begin position="1"/>
        <end position="20"/>
    </location>
</feature>
<gene>
    <name evidence="2" type="ORF">F6X38_01740</name>
</gene>
<dbReference type="Pfam" id="PF11157">
    <property type="entry name" value="DUF2937"/>
    <property type="match status" value="1"/>
</dbReference>
<evidence type="ECO:0000256" key="1">
    <source>
        <dbReference type="SAM" id="SignalP"/>
    </source>
</evidence>